<dbReference type="PROSITE" id="PS51186">
    <property type="entry name" value="GNAT"/>
    <property type="match status" value="1"/>
</dbReference>
<dbReference type="EMBL" id="KL142388">
    <property type="protein sequence ID" value="KDR72480.1"/>
    <property type="molecule type" value="Genomic_DNA"/>
</dbReference>
<dbReference type="Proteomes" id="UP000027222">
    <property type="component" value="Unassembled WGS sequence"/>
</dbReference>
<gene>
    <name evidence="2" type="ORF">GALMADRAFT_142805</name>
</gene>
<dbReference type="AlphaFoldDB" id="A0A067SNI9"/>
<name>A0A067SNI9_GALM3</name>
<protein>
    <recommendedName>
        <fullName evidence="1">N-acetyltransferase domain-containing protein</fullName>
    </recommendedName>
</protein>
<evidence type="ECO:0000313" key="2">
    <source>
        <dbReference type="EMBL" id="KDR72480.1"/>
    </source>
</evidence>
<dbReference type="HOGENOM" id="CLU_086106_0_0_1"/>
<dbReference type="STRING" id="685588.A0A067SNI9"/>
<dbReference type="Pfam" id="PF13673">
    <property type="entry name" value="Acetyltransf_10"/>
    <property type="match status" value="1"/>
</dbReference>
<dbReference type="CDD" id="cd04301">
    <property type="entry name" value="NAT_SF"/>
    <property type="match status" value="1"/>
</dbReference>
<dbReference type="InterPro" id="IPR016181">
    <property type="entry name" value="Acyl_CoA_acyltransferase"/>
</dbReference>
<dbReference type="InterPro" id="IPR052523">
    <property type="entry name" value="Trichothecene_AcTrans"/>
</dbReference>
<dbReference type="PANTHER" id="PTHR42791">
    <property type="entry name" value="GNAT FAMILY ACETYLTRANSFERASE"/>
    <property type="match status" value="1"/>
</dbReference>
<organism evidence="2 3">
    <name type="scientific">Galerina marginata (strain CBS 339.88)</name>
    <dbReference type="NCBI Taxonomy" id="685588"/>
    <lineage>
        <taxon>Eukaryota</taxon>
        <taxon>Fungi</taxon>
        <taxon>Dikarya</taxon>
        <taxon>Basidiomycota</taxon>
        <taxon>Agaricomycotina</taxon>
        <taxon>Agaricomycetes</taxon>
        <taxon>Agaricomycetidae</taxon>
        <taxon>Agaricales</taxon>
        <taxon>Agaricineae</taxon>
        <taxon>Strophariaceae</taxon>
        <taxon>Galerina</taxon>
    </lineage>
</organism>
<dbReference type="InterPro" id="IPR000182">
    <property type="entry name" value="GNAT_dom"/>
</dbReference>
<accession>A0A067SNI9</accession>
<dbReference type="GO" id="GO:0016747">
    <property type="term" value="F:acyltransferase activity, transferring groups other than amino-acyl groups"/>
    <property type="evidence" value="ECO:0007669"/>
    <property type="project" value="InterPro"/>
</dbReference>
<dbReference type="SUPFAM" id="SSF55729">
    <property type="entry name" value="Acyl-CoA N-acyltransferases (Nat)"/>
    <property type="match status" value="1"/>
</dbReference>
<dbReference type="PANTHER" id="PTHR42791:SF1">
    <property type="entry name" value="N-ACETYLTRANSFERASE DOMAIN-CONTAINING PROTEIN"/>
    <property type="match status" value="1"/>
</dbReference>
<reference evidence="3" key="1">
    <citation type="journal article" date="2014" name="Proc. Natl. Acad. Sci. U.S.A.">
        <title>Extensive sampling of basidiomycete genomes demonstrates inadequacy of the white-rot/brown-rot paradigm for wood decay fungi.</title>
        <authorList>
            <person name="Riley R."/>
            <person name="Salamov A.A."/>
            <person name="Brown D.W."/>
            <person name="Nagy L.G."/>
            <person name="Floudas D."/>
            <person name="Held B.W."/>
            <person name="Levasseur A."/>
            <person name="Lombard V."/>
            <person name="Morin E."/>
            <person name="Otillar R."/>
            <person name="Lindquist E.A."/>
            <person name="Sun H."/>
            <person name="LaButti K.M."/>
            <person name="Schmutz J."/>
            <person name="Jabbour D."/>
            <person name="Luo H."/>
            <person name="Baker S.E."/>
            <person name="Pisabarro A.G."/>
            <person name="Walton J.D."/>
            <person name="Blanchette R.A."/>
            <person name="Henrissat B."/>
            <person name="Martin F."/>
            <person name="Cullen D."/>
            <person name="Hibbett D.S."/>
            <person name="Grigoriev I.V."/>
        </authorList>
    </citation>
    <scope>NUCLEOTIDE SEQUENCE [LARGE SCALE GENOMIC DNA]</scope>
    <source>
        <strain evidence="3">CBS 339.88</strain>
    </source>
</reference>
<dbReference type="OrthoDB" id="4738875at2759"/>
<dbReference type="Gene3D" id="3.40.630.30">
    <property type="match status" value="1"/>
</dbReference>
<feature type="domain" description="N-acetyltransferase" evidence="1">
    <location>
        <begin position="86"/>
        <end position="220"/>
    </location>
</feature>
<proteinExistence type="predicted"/>
<evidence type="ECO:0000259" key="1">
    <source>
        <dbReference type="PROSITE" id="PS51186"/>
    </source>
</evidence>
<keyword evidence="3" id="KW-1185">Reference proteome</keyword>
<sequence>MSLVDSKISYPHVKDLLEPTGAEIDQVVEVFVDAFLGDPFSAILLGGNLDLAPQQLRANVQAALIGGQVHVITVGPKATDIVGASIWFPPGSSAFSSEDQRAAGWNQFLEAVPESLRRWWMDYFVPTVSQLSTNALGSGYLLDSWHLHIFGVMKAHQRKGYGKVLFQLAETRAKQNHTPLVLETTTELDVTIYKMLGFHVCAETAIGSSVGDARMWLMLKET</sequence>
<evidence type="ECO:0000313" key="3">
    <source>
        <dbReference type="Proteomes" id="UP000027222"/>
    </source>
</evidence>